<proteinExistence type="predicted"/>
<comment type="caution">
    <text evidence="2">The sequence shown here is derived from an EMBL/GenBank/DDBJ whole genome shotgun (WGS) entry which is preliminary data.</text>
</comment>
<dbReference type="OrthoDB" id="2372507at2759"/>
<organism evidence="2 3">
    <name type="scientific">Rhizophagus irregularis (strain DAOM 197198w)</name>
    <name type="common">Glomus intraradices</name>
    <dbReference type="NCBI Taxonomy" id="1432141"/>
    <lineage>
        <taxon>Eukaryota</taxon>
        <taxon>Fungi</taxon>
        <taxon>Fungi incertae sedis</taxon>
        <taxon>Mucoromycota</taxon>
        <taxon>Glomeromycotina</taxon>
        <taxon>Glomeromycetes</taxon>
        <taxon>Glomerales</taxon>
        <taxon>Glomeraceae</taxon>
        <taxon>Rhizophagus</taxon>
    </lineage>
</organism>
<dbReference type="Pfam" id="PF14214">
    <property type="entry name" value="Helitron_like_N"/>
    <property type="match status" value="1"/>
</dbReference>
<feature type="domain" description="Helitron helicase-like" evidence="1">
    <location>
        <begin position="18"/>
        <end position="73"/>
    </location>
</feature>
<evidence type="ECO:0000313" key="2">
    <source>
        <dbReference type="EMBL" id="EXX66606.1"/>
    </source>
</evidence>
<sequence length="186" mass="22457">MPHGENENPIDVESDEDRCKHQRQDLINNLHIATWFFDKRFETFLKTVLIPKWRLEDYWYRYEWQHRGSMHVHEIGIMRDTSLFDWDNMKDNEDEMSRILSHFDSLVTTINPCPDAPVPVRHPCQKANDELCDDLQDYIELVNKLQKHTRCSPSYCLRTKNGQQYCRFSFPKDNVEHSFIHENDRE</sequence>
<dbReference type="EMBL" id="JEMT01018594">
    <property type="protein sequence ID" value="EXX66606.1"/>
    <property type="molecule type" value="Genomic_DNA"/>
</dbReference>
<dbReference type="HOGENOM" id="CLU_1455154_0_0_1"/>
<name>A0A015L2M3_RHIIW</name>
<dbReference type="InterPro" id="IPR025476">
    <property type="entry name" value="Helitron_helicase-like"/>
</dbReference>
<reference evidence="2 3" key="1">
    <citation type="submission" date="2014-02" db="EMBL/GenBank/DDBJ databases">
        <title>Single nucleus genome sequencing reveals high similarity among nuclei of an endomycorrhizal fungus.</title>
        <authorList>
            <person name="Lin K."/>
            <person name="Geurts R."/>
            <person name="Zhang Z."/>
            <person name="Limpens E."/>
            <person name="Saunders D.G."/>
            <person name="Mu D."/>
            <person name="Pang E."/>
            <person name="Cao H."/>
            <person name="Cha H."/>
            <person name="Lin T."/>
            <person name="Zhou Q."/>
            <person name="Shang Y."/>
            <person name="Li Y."/>
            <person name="Ivanov S."/>
            <person name="Sharma T."/>
            <person name="Velzen R.V."/>
            <person name="Ruijter N.D."/>
            <person name="Aanen D.K."/>
            <person name="Win J."/>
            <person name="Kamoun S."/>
            <person name="Bisseling T."/>
            <person name="Huang S."/>
        </authorList>
    </citation>
    <scope>NUCLEOTIDE SEQUENCE [LARGE SCALE GENOMIC DNA]</scope>
    <source>
        <strain evidence="3">DAOM197198w</strain>
    </source>
</reference>
<dbReference type="Proteomes" id="UP000022910">
    <property type="component" value="Unassembled WGS sequence"/>
</dbReference>
<gene>
    <name evidence="2" type="ORF">RirG_122200</name>
</gene>
<keyword evidence="3" id="KW-1185">Reference proteome</keyword>
<dbReference type="AlphaFoldDB" id="A0A015L2M3"/>
<protein>
    <recommendedName>
        <fullName evidence="1">Helitron helicase-like domain-containing protein</fullName>
    </recommendedName>
</protein>
<accession>A0A015L2M3</accession>
<dbReference type="STRING" id="1432141.A0A015L2M3"/>
<evidence type="ECO:0000259" key="1">
    <source>
        <dbReference type="Pfam" id="PF14214"/>
    </source>
</evidence>
<evidence type="ECO:0000313" key="3">
    <source>
        <dbReference type="Proteomes" id="UP000022910"/>
    </source>
</evidence>